<feature type="region of interest" description="Disordered" evidence="1">
    <location>
        <begin position="1"/>
        <end position="54"/>
    </location>
</feature>
<accession>A0ABD2BTM2</accession>
<name>A0ABD2BTM2_VESMC</name>
<sequence>MRNIHLESQMKDRHSIVNRDASRETSRAFGEYQSVDHRGRPYPPLKRSRIDPNSPTNLARSSVCIEHRSFLASLPICSSKNNFVRKASRILFKASKAFVWAKLYLIDARYEESWRISDSRVEERALTMIENLRNIPTE</sequence>
<dbReference type="Proteomes" id="UP001607303">
    <property type="component" value="Unassembled WGS sequence"/>
</dbReference>
<gene>
    <name evidence="2" type="ORF">V1477_012544</name>
</gene>
<keyword evidence="3" id="KW-1185">Reference proteome</keyword>
<comment type="caution">
    <text evidence="2">The sequence shown here is derived from an EMBL/GenBank/DDBJ whole genome shotgun (WGS) entry which is preliminary data.</text>
</comment>
<protein>
    <submittedName>
        <fullName evidence="2">Uncharacterized protein</fullName>
    </submittedName>
</protein>
<evidence type="ECO:0000313" key="3">
    <source>
        <dbReference type="Proteomes" id="UP001607303"/>
    </source>
</evidence>
<evidence type="ECO:0000256" key="1">
    <source>
        <dbReference type="SAM" id="MobiDB-lite"/>
    </source>
</evidence>
<proteinExistence type="predicted"/>
<organism evidence="2 3">
    <name type="scientific">Vespula maculifrons</name>
    <name type="common">Eastern yellow jacket</name>
    <name type="synonym">Wasp</name>
    <dbReference type="NCBI Taxonomy" id="7453"/>
    <lineage>
        <taxon>Eukaryota</taxon>
        <taxon>Metazoa</taxon>
        <taxon>Ecdysozoa</taxon>
        <taxon>Arthropoda</taxon>
        <taxon>Hexapoda</taxon>
        <taxon>Insecta</taxon>
        <taxon>Pterygota</taxon>
        <taxon>Neoptera</taxon>
        <taxon>Endopterygota</taxon>
        <taxon>Hymenoptera</taxon>
        <taxon>Apocrita</taxon>
        <taxon>Aculeata</taxon>
        <taxon>Vespoidea</taxon>
        <taxon>Vespidae</taxon>
        <taxon>Vespinae</taxon>
        <taxon>Vespula</taxon>
    </lineage>
</organism>
<dbReference type="EMBL" id="JAYRBN010000066">
    <property type="protein sequence ID" value="KAL2736035.1"/>
    <property type="molecule type" value="Genomic_DNA"/>
</dbReference>
<feature type="compositionally biased region" description="Basic and acidic residues" evidence="1">
    <location>
        <begin position="1"/>
        <end position="26"/>
    </location>
</feature>
<dbReference type="AlphaFoldDB" id="A0ABD2BTM2"/>
<reference evidence="2 3" key="1">
    <citation type="journal article" date="2024" name="Ann. Entomol. Soc. Am.">
        <title>Genomic analyses of the southern and eastern yellowjacket wasps (Hymenoptera: Vespidae) reveal evolutionary signatures of social life.</title>
        <authorList>
            <person name="Catto M.A."/>
            <person name="Caine P.B."/>
            <person name="Orr S.E."/>
            <person name="Hunt B.G."/>
            <person name="Goodisman M.A.D."/>
        </authorList>
    </citation>
    <scope>NUCLEOTIDE SEQUENCE [LARGE SCALE GENOMIC DNA]</scope>
    <source>
        <strain evidence="2">232</strain>
        <tissue evidence="2">Head and thorax</tissue>
    </source>
</reference>
<evidence type="ECO:0000313" key="2">
    <source>
        <dbReference type="EMBL" id="KAL2736035.1"/>
    </source>
</evidence>